<proteinExistence type="predicted"/>
<comment type="caution">
    <text evidence="2">The sequence shown here is derived from an EMBL/GenBank/DDBJ whole genome shotgun (WGS) entry which is preliminary data.</text>
</comment>
<keyword evidence="3" id="KW-1185">Reference proteome</keyword>
<evidence type="ECO:0000256" key="1">
    <source>
        <dbReference type="SAM" id="MobiDB-lite"/>
    </source>
</evidence>
<accession>A0ABR2KX57</accession>
<feature type="region of interest" description="Disordered" evidence="1">
    <location>
        <begin position="22"/>
        <end position="58"/>
    </location>
</feature>
<evidence type="ECO:0000313" key="3">
    <source>
        <dbReference type="Proteomes" id="UP001470230"/>
    </source>
</evidence>
<dbReference type="Proteomes" id="UP001470230">
    <property type="component" value="Unassembled WGS sequence"/>
</dbReference>
<evidence type="ECO:0000313" key="2">
    <source>
        <dbReference type="EMBL" id="KAK8895688.1"/>
    </source>
</evidence>
<reference evidence="2 3" key="1">
    <citation type="submission" date="2024-04" db="EMBL/GenBank/DDBJ databases">
        <title>Tritrichomonas musculus Genome.</title>
        <authorList>
            <person name="Alves-Ferreira E."/>
            <person name="Grigg M."/>
            <person name="Lorenzi H."/>
            <person name="Galac M."/>
        </authorList>
    </citation>
    <scope>NUCLEOTIDE SEQUENCE [LARGE SCALE GENOMIC DNA]</scope>
    <source>
        <strain evidence="2 3">EAF2021</strain>
    </source>
</reference>
<organism evidence="2 3">
    <name type="scientific">Tritrichomonas musculus</name>
    <dbReference type="NCBI Taxonomy" id="1915356"/>
    <lineage>
        <taxon>Eukaryota</taxon>
        <taxon>Metamonada</taxon>
        <taxon>Parabasalia</taxon>
        <taxon>Tritrichomonadida</taxon>
        <taxon>Tritrichomonadidae</taxon>
        <taxon>Tritrichomonas</taxon>
    </lineage>
</organism>
<name>A0ABR2KX57_9EUKA</name>
<protein>
    <submittedName>
        <fullName evidence="2">Uncharacterized protein</fullName>
    </submittedName>
</protein>
<dbReference type="EMBL" id="JAPFFF010000002">
    <property type="protein sequence ID" value="KAK8895688.1"/>
    <property type="molecule type" value="Genomic_DNA"/>
</dbReference>
<feature type="compositionally biased region" description="Acidic residues" evidence="1">
    <location>
        <begin position="28"/>
        <end position="37"/>
    </location>
</feature>
<sequence length="365" mass="43083">MMNAKTKAPKDQKKTFLKVENAFSILNEPDDEEEMDYVEPNSHDDDNEEDEKEEPKEDVPHGIYDLMDKTVDINGVKYLYDNEYLFSGQESLNPVVIDVMNEEPHDIYPQSVNFCRQIVAEQQAKKRMFVILTKNEKENKIHFIFPINSLLDLQLKRVSCHLLFEMEKINQHLNLIETEFKDDDFPQGKYYRMSLFKEKSDTYGIHSITKYTKVSKTHYYFKYKFNLDIPKEKIRFFAGIKRYDTLSKLINKNPETFPQGKEYCLKAVKDATLNDSAVFVVGNNSETNNYILIDDEIEQVCDREWWPVNFAREKSLIHERKATELYPQGLNYILKLLQMQRKNGGRVRVLSLATPETVWFYIKGK</sequence>
<gene>
    <name evidence="2" type="ORF">M9Y10_013572</name>
</gene>